<gene>
    <name evidence="2" type="ORF">EJ05DRAFT_302159</name>
</gene>
<protein>
    <submittedName>
        <fullName evidence="2">Uncharacterized protein</fullName>
    </submittedName>
</protein>
<dbReference type="OrthoDB" id="5410764at2759"/>
<feature type="compositionally biased region" description="Polar residues" evidence="1">
    <location>
        <begin position="360"/>
        <end position="369"/>
    </location>
</feature>
<feature type="compositionally biased region" description="Basic and acidic residues" evidence="1">
    <location>
        <begin position="370"/>
        <end position="388"/>
    </location>
</feature>
<feature type="compositionally biased region" description="Basic and acidic residues" evidence="1">
    <location>
        <begin position="410"/>
        <end position="421"/>
    </location>
</feature>
<feature type="region of interest" description="Disordered" evidence="1">
    <location>
        <begin position="248"/>
        <end position="455"/>
    </location>
</feature>
<dbReference type="Proteomes" id="UP000799437">
    <property type="component" value="Unassembled WGS sequence"/>
</dbReference>
<dbReference type="RefSeq" id="XP_033602001.1">
    <property type="nucleotide sequence ID" value="XM_033740608.1"/>
</dbReference>
<accession>A0A6A6WC62</accession>
<reference evidence="2" key="1">
    <citation type="journal article" date="2020" name="Stud. Mycol.">
        <title>101 Dothideomycetes genomes: a test case for predicting lifestyles and emergence of pathogens.</title>
        <authorList>
            <person name="Haridas S."/>
            <person name="Albert R."/>
            <person name="Binder M."/>
            <person name="Bloem J."/>
            <person name="Labutti K."/>
            <person name="Salamov A."/>
            <person name="Andreopoulos B."/>
            <person name="Baker S."/>
            <person name="Barry K."/>
            <person name="Bills G."/>
            <person name="Bluhm B."/>
            <person name="Cannon C."/>
            <person name="Castanera R."/>
            <person name="Culley D."/>
            <person name="Daum C."/>
            <person name="Ezra D."/>
            <person name="Gonzalez J."/>
            <person name="Henrissat B."/>
            <person name="Kuo A."/>
            <person name="Liang C."/>
            <person name="Lipzen A."/>
            <person name="Lutzoni F."/>
            <person name="Magnuson J."/>
            <person name="Mondo S."/>
            <person name="Nolan M."/>
            <person name="Ohm R."/>
            <person name="Pangilinan J."/>
            <person name="Park H.-J."/>
            <person name="Ramirez L."/>
            <person name="Alfaro M."/>
            <person name="Sun H."/>
            <person name="Tritt A."/>
            <person name="Yoshinaga Y."/>
            <person name="Zwiers L.-H."/>
            <person name="Turgeon B."/>
            <person name="Goodwin S."/>
            <person name="Spatafora J."/>
            <person name="Crous P."/>
            <person name="Grigoriev I."/>
        </authorList>
    </citation>
    <scope>NUCLEOTIDE SEQUENCE</scope>
    <source>
        <strain evidence="2">CBS 121739</strain>
    </source>
</reference>
<dbReference type="GeneID" id="54481662"/>
<feature type="region of interest" description="Disordered" evidence="1">
    <location>
        <begin position="690"/>
        <end position="729"/>
    </location>
</feature>
<proteinExistence type="predicted"/>
<evidence type="ECO:0000313" key="2">
    <source>
        <dbReference type="EMBL" id="KAF2759550.1"/>
    </source>
</evidence>
<name>A0A6A6WC62_9PEZI</name>
<dbReference type="EMBL" id="ML996569">
    <property type="protein sequence ID" value="KAF2759550.1"/>
    <property type="molecule type" value="Genomic_DNA"/>
</dbReference>
<feature type="compositionally biased region" description="Basic and acidic residues" evidence="1">
    <location>
        <begin position="433"/>
        <end position="444"/>
    </location>
</feature>
<organism evidence="2 3">
    <name type="scientific">Pseudovirgaria hyperparasitica</name>
    <dbReference type="NCBI Taxonomy" id="470096"/>
    <lineage>
        <taxon>Eukaryota</taxon>
        <taxon>Fungi</taxon>
        <taxon>Dikarya</taxon>
        <taxon>Ascomycota</taxon>
        <taxon>Pezizomycotina</taxon>
        <taxon>Dothideomycetes</taxon>
        <taxon>Dothideomycetes incertae sedis</taxon>
        <taxon>Acrospermales</taxon>
        <taxon>Acrospermaceae</taxon>
        <taxon>Pseudovirgaria</taxon>
    </lineage>
</organism>
<evidence type="ECO:0000313" key="3">
    <source>
        <dbReference type="Proteomes" id="UP000799437"/>
    </source>
</evidence>
<keyword evidence="3" id="KW-1185">Reference proteome</keyword>
<sequence length="735" mass="82972">MAAEQRPDPTAYEIIFSCSICQATILDIYGNNCGILGDDATTNSISTRLWLTECAHLTCGKHLEDGAFYPEGEQPSAPCPRCVADRRDGTPKKLFAVRGHEEGQIDKAIPRMWFDTPPTNLQKADHGLEAIRFQYLSLIQFGTGLLQSHRKLKSSHTKLKQTMSELDKAGLEITSELNKCKQRVALLSKQAEEYKRFKSKEPQIRHYLGVMAKMAKENGHLKKELISLGYEVPHTDYTYTARDIPTKAGLEERHASSGASPDSAIDMTEHDPISQCSKRRMEVAATIYDDEPLMSREPEGAPSTKRPKLEHDLSQPLQHGFQPFLVRDCVGSSSRDRMPPPKPPLCHQRNDEESGPRLGNTHSQTTTKLRGSDKEHNPCAHEIEKVQKSDMTPLPVPKGYYMSGALMSPPRHENQADTQRRNERKTRQNSRRGVCERPLERIPSEDPLPFVRPSWQVESGAPKNIEYGDERSWYQGDSYQGDVTSAVSRASFTFSKPPAWVGRNHTDSSNGAYSAQACEMPEQNISQHGSNGLDQHSVYETPSRYAALQQSPSPRYHRTVRDTCVSSPFFRRQAAAHYSMEPSRRDFAPRTREPYRDPQLISPSARVQDTHRLSFMQSPREHRVDLFSKPGVLGSRNEVQIHNPNFAALRQEQLDHRSGFMRQRPARLVAPLSNPVPSRATFQQSYGRRGIDPRTIINGSKMRSSQGVKNGRPSSMRPPQQQYFGNAAVRRSILR</sequence>
<feature type="compositionally biased region" description="Polar residues" evidence="1">
    <location>
        <begin position="697"/>
        <end position="708"/>
    </location>
</feature>
<evidence type="ECO:0000256" key="1">
    <source>
        <dbReference type="SAM" id="MobiDB-lite"/>
    </source>
</evidence>
<dbReference type="AlphaFoldDB" id="A0A6A6WC62"/>